<sequence length="256" mass="28954">MHDPPSFFPPKQGARSNEVREKPHRASESPQTIYRAETSDLLNTRLKEAQEEEELTALILHNHGQALRKLFDSFFGVKEMRVVMLGLDAAGKTTILYKLHMGEVLSTVPTIGFNVEKVQYKNVVFTVWDVGGQEKLRPLWRMYFSNTDGLIYVVDSLDRERIKKAKQEFQAIIRDPLMLNSVILVLANKQDLKGTMSPMEVCEGLGLYDLRNRIWHIQGTCALTGDGLYEGMDWLATTLKRLQASGASTSVAGTYF</sequence>
<keyword evidence="9 11" id="KW-0342">GTP-binding</keyword>
<dbReference type="GO" id="GO:0046872">
    <property type="term" value="F:metal ion binding"/>
    <property type="evidence" value="ECO:0007669"/>
    <property type="project" value="UniProtKB-KW"/>
</dbReference>
<dbReference type="SMART" id="SM00175">
    <property type="entry name" value="RAB"/>
    <property type="match status" value="1"/>
</dbReference>
<evidence type="ECO:0000256" key="12">
    <source>
        <dbReference type="PIRSR" id="PIRSR606689-2"/>
    </source>
</evidence>
<feature type="binding site" evidence="11">
    <location>
        <position position="132"/>
    </location>
    <ligand>
        <name>GTP</name>
        <dbReference type="ChEBI" id="CHEBI:37565"/>
    </ligand>
</feature>
<dbReference type="PANTHER" id="PTHR11711">
    <property type="entry name" value="ADP RIBOSYLATION FACTOR-RELATED"/>
    <property type="match status" value="1"/>
</dbReference>
<dbReference type="AlphaFoldDB" id="A0A6V7P279"/>
<dbReference type="InterPro" id="IPR045872">
    <property type="entry name" value="Arf1-5-like"/>
</dbReference>
<dbReference type="GO" id="GO:0003924">
    <property type="term" value="F:GTPase activity"/>
    <property type="evidence" value="ECO:0007669"/>
    <property type="project" value="InterPro"/>
</dbReference>
<proteinExistence type="inferred from homology"/>
<dbReference type="Pfam" id="PF00025">
    <property type="entry name" value="Arf"/>
    <property type="match status" value="1"/>
</dbReference>
<evidence type="ECO:0000256" key="4">
    <source>
        <dbReference type="ARBA" id="ARBA00022707"/>
    </source>
</evidence>
<dbReference type="InterPro" id="IPR005225">
    <property type="entry name" value="Small_GTP-bd"/>
</dbReference>
<dbReference type="EMBL" id="LR862144">
    <property type="protein sequence ID" value="CAD1824907.1"/>
    <property type="molecule type" value="Genomic_DNA"/>
</dbReference>
<dbReference type="GO" id="GO:0015031">
    <property type="term" value="P:protein transport"/>
    <property type="evidence" value="ECO:0007669"/>
    <property type="project" value="UniProtKB-KW"/>
</dbReference>
<evidence type="ECO:0008006" key="16">
    <source>
        <dbReference type="Google" id="ProtNLM"/>
    </source>
</evidence>
<protein>
    <recommendedName>
        <fullName evidence="16">ADP-ribosylation factor</fullName>
    </recommendedName>
</protein>
<evidence type="ECO:0000256" key="14">
    <source>
        <dbReference type="SAM" id="MobiDB-lite"/>
    </source>
</evidence>
<dbReference type="GO" id="GO:0005794">
    <property type="term" value="C:Golgi apparatus"/>
    <property type="evidence" value="ECO:0007669"/>
    <property type="project" value="UniProtKB-SubCell"/>
</dbReference>
<feature type="binding site" evidence="12">
    <location>
        <position position="110"/>
    </location>
    <ligand>
        <name>Mg(2+)</name>
        <dbReference type="ChEBI" id="CHEBI:18420"/>
    </ligand>
</feature>
<evidence type="ECO:0000256" key="1">
    <source>
        <dbReference type="ARBA" id="ARBA00004555"/>
    </source>
</evidence>
<feature type="compositionally biased region" description="Basic and acidic residues" evidence="14">
    <location>
        <begin position="17"/>
        <end position="27"/>
    </location>
</feature>
<dbReference type="CDD" id="cd04150">
    <property type="entry name" value="Arf1_5_like"/>
    <property type="match status" value="1"/>
</dbReference>
<evidence type="ECO:0000256" key="13">
    <source>
        <dbReference type="RuleBase" id="RU003925"/>
    </source>
</evidence>
<keyword evidence="10" id="KW-0449">Lipoprotein</keyword>
<evidence type="ECO:0000256" key="2">
    <source>
        <dbReference type="ARBA" id="ARBA00010290"/>
    </source>
</evidence>
<dbReference type="SMART" id="SM00178">
    <property type="entry name" value="SAR"/>
    <property type="match status" value="1"/>
</dbReference>
<feature type="binding site" evidence="11">
    <location>
        <begin position="188"/>
        <end position="191"/>
    </location>
    <ligand>
        <name>GTP</name>
        <dbReference type="ChEBI" id="CHEBI:37565"/>
    </ligand>
</feature>
<dbReference type="PROSITE" id="PS51417">
    <property type="entry name" value="ARF"/>
    <property type="match status" value="1"/>
</dbReference>
<evidence type="ECO:0000313" key="15">
    <source>
        <dbReference type="EMBL" id="CAD1824907.1"/>
    </source>
</evidence>
<reference evidence="15" key="1">
    <citation type="submission" date="2020-07" db="EMBL/GenBank/DDBJ databases">
        <authorList>
            <person name="Lin J."/>
        </authorList>
    </citation>
    <scope>NUCLEOTIDE SEQUENCE</scope>
</reference>
<evidence type="ECO:0000256" key="5">
    <source>
        <dbReference type="ARBA" id="ARBA00022741"/>
    </source>
</evidence>
<keyword evidence="5 11" id="KW-0547">Nucleotide-binding</keyword>
<evidence type="ECO:0000256" key="7">
    <source>
        <dbReference type="ARBA" id="ARBA00022927"/>
    </source>
</evidence>
<evidence type="ECO:0000256" key="9">
    <source>
        <dbReference type="ARBA" id="ARBA00023134"/>
    </source>
</evidence>
<evidence type="ECO:0000256" key="11">
    <source>
        <dbReference type="PIRSR" id="PIRSR606689-1"/>
    </source>
</evidence>
<dbReference type="SMART" id="SM00177">
    <property type="entry name" value="ARF"/>
    <property type="match status" value="1"/>
</dbReference>
<name>A0A6V7P279_ANACO</name>
<keyword evidence="12" id="KW-0460">Magnesium</keyword>
<dbReference type="NCBIfam" id="TIGR00231">
    <property type="entry name" value="small_GTP"/>
    <property type="match status" value="1"/>
</dbReference>
<keyword evidence="6" id="KW-0931">ER-Golgi transport</keyword>
<gene>
    <name evidence="15" type="ORF">CB5_LOCUS8118</name>
</gene>
<comment type="subcellular location">
    <subcellularLocation>
        <location evidence="1">Golgi apparatus</location>
    </subcellularLocation>
</comment>
<dbReference type="FunFam" id="3.40.50.300:FF:000548">
    <property type="entry name" value="ADP-ribosylation factor 2"/>
    <property type="match status" value="1"/>
</dbReference>
<evidence type="ECO:0000256" key="6">
    <source>
        <dbReference type="ARBA" id="ARBA00022892"/>
    </source>
</evidence>
<dbReference type="GO" id="GO:0005525">
    <property type="term" value="F:GTP binding"/>
    <property type="evidence" value="ECO:0007669"/>
    <property type="project" value="UniProtKB-KW"/>
</dbReference>
<dbReference type="PRINTS" id="PR00328">
    <property type="entry name" value="SAR1GTPBP"/>
</dbReference>
<dbReference type="InterPro" id="IPR027417">
    <property type="entry name" value="P-loop_NTPase"/>
</dbReference>
<keyword evidence="12" id="KW-0479">Metal-binding</keyword>
<organism evidence="15">
    <name type="scientific">Ananas comosus var. bracteatus</name>
    <name type="common">red pineapple</name>
    <dbReference type="NCBI Taxonomy" id="296719"/>
    <lineage>
        <taxon>Eukaryota</taxon>
        <taxon>Viridiplantae</taxon>
        <taxon>Streptophyta</taxon>
        <taxon>Embryophyta</taxon>
        <taxon>Tracheophyta</taxon>
        <taxon>Spermatophyta</taxon>
        <taxon>Magnoliopsida</taxon>
        <taxon>Liliopsida</taxon>
        <taxon>Poales</taxon>
        <taxon>Bromeliaceae</taxon>
        <taxon>Bromelioideae</taxon>
        <taxon>Ananas</taxon>
    </lineage>
</organism>
<dbReference type="Gene3D" id="3.40.50.300">
    <property type="entry name" value="P-loop containing nucleotide triphosphate hydrolases"/>
    <property type="match status" value="1"/>
</dbReference>
<accession>A0A6V7P279</accession>
<dbReference type="InterPro" id="IPR024156">
    <property type="entry name" value="Small_GTPase_ARF"/>
</dbReference>
<evidence type="ECO:0000256" key="3">
    <source>
        <dbReference type="ARBA" id="ARBA00022448"/>
    </source>
</evidence>
<evidence type="ECO:0000256" key="10">
    <source>
        <dbReference type="ARBA" id="ARBA00023288"/>
    </source>
</evidence>
<dbReference type="SUPFAM" id="SSF52540">
    <property type="entry name" value="P-loop containing nucleoside triphosphate hydrolases"/>
    <property type="match status" value="1"/>
</dbReference>
<dbReference type="InterPro" id="IPR006689">
    <property type="entry name" value="Small_GTPase_ARF/SAR"/>
</dbReference>
<feature type="binding site" evidence="12">
    <location>
        <position position="93"/>
    </location>
    <ligand>
        <name>Mg(2+)</name>
        <dbReference type="ChEBI" id="CHEBI:18420"/>
    </ligand>
</feature>
<keyword evidence="3" id="KW-0813">Transport</keyword>
<evidence type="ECO:0000256" key="8">
    <source>
        <dbReference type="ARBA" id="ARBA00023034"/>
    </source>
</evidence>
<comment type="similarity">
    <text evidence="2 13">Belongs to the small GTPase superfamily. Arf family.</text>
</comment>
<dbReference type="GO" id="GO:0016192">
    <property type="term" value="P:vesicle-mediated transport"/>
    <property type="evidence" value="ECO:0007669"/>
    <property type="project" value="UniProtKB-KW"/>
</dbReference>
<keyword evidence="7" id="KW-0653">Protein transport</keyword>
<feature type="region of interest" description="Disordered" evidence="14">
    <location>
        <begin position="1"/>
        <end position="31"/>
    </location>
</feature>
<keyword evidence="4" id="KW-0519">Myristate</keyword>
<keyword evidence="8" id="KW-0333">Golgi apparatus</keyword>
<feature type="binding site" evidence="11">
    <location>
        <begin position="86"/>
        <end position="93"/>
    </location>
    <ligand>
        <name>GTP</name>
        <dbReference type="ChEBI" id="CHEBI:37565"/>
    </ligand>
</feature>